<evidence type="ECO:0000256" key="3">
    <source>
        <dbReference type="ARBA" id="ARBA00022741"/>
    </source>
</evidence>
<dbReference type="EMBL" id="LAZR01055808">
    <property type="protein sequence ID" value="KKK75566.1"/>
    <property type="molecule type" value="Genomic_DNA"/>
</dbReference>
<evidence type="ECO:0000256" key="2">
    <source>
        <dbReference type="ARBA" id="ARBA00022598"/>
    </source>
</evidence>
<evidence type="ECO:0000256" key="4">
    <source>
        <dbReference type="ARBA" id="ARBA00022755"/>
    </source>
</evidence>
<dbReference type="Pfam" id="PF13507">
    <property type="entry name" value="GATase_5"/>
    <property type="match status" value="1"/>
</dbReference>
<dbReference type="Gene3D" id="3.40.50.880">
    <property type="match status" value="1"/>
</dbReference>
<dbReference type="AlphaFoldDB" id="A0A0F9ATR0"/>
<dbReference type="InterPro" id="IPR010075">
    <property type="entry name" value="PRibForGlyAmidine_synth_PurQ"/>
</dbReference>
<keyword evidence="4" id="KW-0658">Purine biosynthesis</keyword>
<protein>
    <recommendedName>
        <fullName evidence="9">Phosphoribosylformylglycinamidine synthase</fullName>
    </recommendedName>
</protein>
<evidence type="ECO:0008006" key="9">
    <source>
        <dbReference type="Google" id="ProtNLM"/>
    </source>
</evidence>
<gene>
    <name evidence="8" type="ORF">LCGC14_2872440</name>
</gene>
<evidence type="ECO:0000256" key="7">
    <source>
        <dbReference type="ARBA" id="ARBA00022962"/>
    </source>
</evidence>
<evidence type="ECO:0000256" key="6">
    <source>
        <dbReference type="ARBA" id="ARBA00022840"/>
    </source>
</evidence>
<dbReference type="PANTHER" id="PTHR47552">
    <property type="entry name" value="PHOSPHORIBOSYLFORMYLGLYCINAMIDINE SYNTHASE SUBUNIT PURQ"/>
    <property type="match status" value="1"/>
</dbReference>
<keyword evidence="6" id="KW-0067">ATP-binding</keyword>
<feature type="non-terminal residue" evidence="8">
    <location>
        <position position="1"/>
    </location>
</feature>
<evidence type="ECO:0000256" key="1">
    <source>
        <dbReference type="ARBA" id="ARBA00022490"/>
    </source>
</evidence>
<comment type="caution">
    <text evidence="8">The sequence shown here is derived from an EMBL/GenBank/DDBJ whole genome shotgun (WGS) entry which is preliminary data.</text>
</comment>
<name>A0A0F9ATR0_9ZZZZ</name>
<dbReference type="InterPro" id="IPR029062">
    <property type="entry name" value="Class_I_gatase-like"/>
</dbReference>
<dbReference type="SUPFAM" id="SSF52317">
    <property type="entry name" value="Class I glutamine amidotransferase-like"/>
    <property type="match status" value="1"/>
</dbReference>
<keyword evidence="3" id="KW-0547">Nucleotide-binding</keyword>
<evidence type="ECO:0000313" key="8">
    <source>
        <dbReference type="EMBL" id="KKK75566.1"/>
    </source>
</evidence>
<dbReference type="GO" id="GO:0005524">
    <property type="term" value="F:ATP binding"/>
    <property type="evidence" value="ECO:0007669"/>
    <property type="project" value="UniProtKB-KW"/>
</dbReference>
<keyword evidence="7" id="KW-0315">Glutamine amidotransferase</keyword>
<reference evidence="8" key="1">
    <citation type="journal article" date="2015" name="Nature">
        <title>Complex archaea that bridge the gap between prokaryotes and eukaryotes.</title>
        <authorList>
            <person name="Spang A."/>
            <person name="Saw J.H."/>
            <person name="Jorgensen S.L."/>
            <person name="Zaremba-Niedzwiedzka K."/>
            <person name="Martijn J."/>
            <person name="Lind A.E."/>
            <person name="van Eijk R."/>
            <person name="Schleper C."/>
            <person name="Guy L."/>
            <person name="Ettema T.J."/>
        </authorList>
    </citation>
    <scope>NUCLEOTIDE SEQUENCE</scope>
</reference>
<organism evidence="8">
    <name type="scientific">marine sediment metagenome</name>
    <dbReference type="NCBI Taxonomy" id="412755"/>
    <lineage>
        <taxon>unclassified sequences</taxon>
        <taxon>metagenomes</taxon>
        <taxon>ecological metagenomes</taxon>
    </lineage>
</organism>
<dbReference type="GO" id="GO:0004642">
    <property type="term" value="F:phosphoribosylformylglycinamidine synthase activity"/>
    <property type="evidence" value="ECO:0007669"/>
    <property type="project" value="InterPro"/>
</dbReference>
<accession>A0A0F9ATR0</accession>
<dbReference type="SMART" id="SM01211">
    <property type="entry name" value="GATase_5"/>
    <property type="match status" value="1"/>
</dbReference>
<dbReference type="GO" id="GO:0016787">
    <property type="term" value="F:hydrolase activity"/>
    <property type="evidence" value="ECO:0007669"/>
    <property type="project" value="UniProtKB-KW"/>
</dbReference>
<proteinExistence type="predicted"/>
<keyword evidence="2" id="KW-0436">Ligase</keyword>
<keyword evidence="5" id="KW-0378">Hydrolase</keyword>
<dbReference type="GO" id="GO:0006189">
    <property type="term" value="P:'de novo' IMP biosynthetic process"/>
    <property type="evidence" value="ECO:0007669"/>
    <property type="project" value="InterPro"/>
</dbReference>
<evidence type="ECO:0000256" key="5">
    <source>
        <dbReference type="ARBA" id="ARBA00022801"/>
    </source>
</evidence>
<sequence length="129" mass="14134">ATLAWNACGSFVDRWVPLRTDGGKCVFLAAGETMMLPIAHGEGKFVPRDEQVLDRIRDKAQAALRYDGDNPNGSVDDIAGICDPSGRVFGLMPHPERFVDVTQHPTWTRGGVEQTDGLKLFQRAAAYFA</sequence>
<dbReference type="PANTHER" id="PTHR47552:SF1">
    <property type="entry name" value="PHOSPHORIBOSYLFORMYLGLYCINAMIDINE SYNTHASE SUBUNIT PURQ"/>
    <property type="match status" value="1"/>
</dbReference>
<keyword evidence="1" id="KW-0963">Cytoplasm</keyword>